<dbReference type="AlphaFoldDB" id="A0A5E7EAB4"/>
<evidence type="ECO:0000313" key="3">
    <source>
        <dbReference type="Proteomes" id="UP000379480"/>
    </source>
</evidence>
<proteinExistence type="predicted"/>
<keyword evidence="1" id="KW-0732">Signal</keyword>
<feature type="signal peptide" evidence="1">
    <location>
        <begin position="1"/>
        <end position="22"/>
    </location>
</feature>
<accession>A0A5E7EAB4</accession>
<evidence type="ECO:0000256" key="1">
    <source>
        <dbReference type="SAM" id="SignalP"/>
    </source>
</evidence>
<dbReference type="OrthoDB" id="6000523at2"/>
<evidence type="ECO:0000313" key="2">
    <source>
        <dbReference type="EMBL" id="VVO23684.1"/>
    </source>
</evidence>
<dbReference type="PROSITE" id="PS51257">
    <property type="entry name" value="PROKAR_LIPOPROTEIN"/>
    <property type="match status" value="1"/>
</dbReference>
<sequence precursor="true">MRILIGALGLMLLAGCTTPAMNEARSKSPYKTLNSNKPDKVIAQCTQAAWQEEAVFGVDAGAFLQPGNTAGYTVYTTAAEYFVDVQSTDSGTVATYYAKSDTAVARRRLAALATCL</sequence>
<feature type="chain" id="PRO_5022698755" description="Lipoprotein" evidence="1">
    <location>
        <begin position="23"/>
        <end position="116"/>
    </location>
</feature>
<evidence type="ECO:0008006" key="4">
    <source>
        <dbReference type="Google" id="ProtNLM"/>
    </source>
</evidence>
<dbReference type="EMBL" id="CABVHY010000024">
    <property type="protein sequence ID" value="VVO23684.1"/>
    <property type="molecule type" value="Genomic_DNA"/>
</dbReference>
<name>A0A5E7EAB4_PSEFL</name>
<gene>
    <name evidence="2" type="ORF">PS723_04418</name>
</gene>
<reference evidence="2 3" key="1">
    <citation type="submission" date="2019-09" db="EMBL/GenBank/DDBJ databases">
        <authorList>
            <person name="Chandra G."/>
            <person name="Truman W A."/>
        </authorList>
    </citation>
    <scope>NUCLEOTIDE SEQUENCE [LARGE SCALE GENOMIC DNA]</scope>
    <source>
        <strain evidence="2">PS723</strain>
    </source>
</reference>
<protein>
    <recommendedName>
        <fullName evidence="4">Lipoprotein</fullName>
    </recommendedName>
</protein>
<organism evidence="2 3">
    <name type="scientific">Pseudomonas fluorescens</name>
    <dbReference type="NCBI Taxonomy" id="294"/>
    <lineage>
        <taxon>Bacteria</taxon>
        <taxon>Pseudomonadati</taxon>
        <taxon>Pseudomonadota</taxon>
        <taxon>Gammaproteobacteria</taxon>
        <taxon>Pseudomonadales</taxon>
        <taxon>Pseudomonadaceae</taxon>
        <taxon>Pseudomonas</taxon>
    </lineage>
</organism>
<dbReference type="Proteomes" id="UP000379480">
    <property type="component" value="Unassembled WGS sequence"/>
</dbReference>
<dbReference type="RefSeq" id="WP_150805737.1">
    <property type="nucleotide sequence ID" value="NZ_CABVHY010000024.1"/>
</dbReference>